<accession>A0A5B7K4L5</accession>
<protein>
    <submittedName>
        <fullName evidence="1">Uncharacterized protein</fullName>
    </submittedName>
</protein>
<sequence>MEIAGYAPLGSEQQCMAPNLKSNEATQAVGNESPWHEEAPRACEWRVIAAEHSKERSVSSFMNYFPFLSASHRSGK</sequence>
<proteinExistence type="predicted"/>
<dbReference type="Proteomes" id="UP000324222">
    <property type="component" value="Unassembled WGS sequence"/>
</dbReference>
<organism evidence="1 2">
    <name type="scientific">Portunus trituberculatus</name>
    <name type="common">Swimming crab</name>
    <name type="synonym">Neptunus trituberculatus</name>
    <dbReference type="NCBI Taxonomy" id="210409"/>
    <lineage>
        <taxon>Eukaryota</taxon>
        <taxon>Metazoa</taxon>
        <taxon>Ecdysozoa</taxon>
        <taxon>Arthropoda</taxon>
        <taxon>Crustacea</taxon>
        <taxon>Multicrustacea</taxon>
        <taxon>Malacostraca</taxon>
        <taxon>Eumalacostraca</taxon>
        <taxon>Eucarida</taxon>
        <taxon>Decapoda</taxon>
        <taxon>Pleocyemata</taxon>
        <taxon>Brachyura</taxon>
        <taxon>Eubrachyura</taxon>
        <taxon>Portunoidea</taxon>
        <taxon>Portunidae</taxon>
        <taxon>Portuninae</taxon>
        <taxon>Portunus</taxon>
    </lineage>
</organism>
<evidence type="ECO:0000313" key="1">
    <source>
        <dbReference type="EMBL" id="MPD01950.1"/>
    </source>
</evidence>
<gene>
    <name evidence="1" type="ORF">E2C01_097501</name>
</gene>
<comment type="caution">
    <text evidence="1">The sequence shown here is derived from an EMBL/GenBank/DDBJ whole genome shotgun (WGS) entry which is preliminary data.</text>
</comment>
<name>A0A5B7K4L5_PORTR</name>
<keyword evidence="2" id="KW-1185">Reference proteome</keyword>
<reference evidence="1 2" key="1">
    <citation type="submission" date="2019-05" db="EMBL/GenBank/DDBJ databases">
        <title>Another draft genome of Portunus trituberculatus and its Hox gene families provides insights of decapod evolution.</title>
        <authorList>
            <person name="Jeong J.-H."/>
            <person name="Song I."/>
            <person name="Kim S."/>
            <person name="Choi T."/>
            <person name="Kim D."/>
            <person name="Ryu S."/>
            <person name="Kim W."/>
        </authorList>
    </citation>
    <scope>NUCLEOTIDE SEQUENCE [LARGE SCALE GENOMIC DNA]</scope>
    <source>
        <tissue evidence="1">Muscle</tissue>
    </source>
</reference>
<evidence type="ECO:0000313" key="2">
    <source>
        <dbReference type="Proteomes" id="UP000324222"/>
    </source>
</evidence>
<dbReference type="AlphaFoldDB" id="A0A5B7K4L5"/>
<dbReference type="EMBL" id="VSRR010129327">
    <property type="protein sequence ID" value="MPD01950.1"/>
    <property type="molecule type" value="Genomic_DNA"/>
</dbReference>